<accession>A0A382K0W0</accession>
<dbReference type="EMBL" id="UINC01077599">
    <property type="protein sequence ID" value="SVC17868.1"/>
    <property type="molecule type" value="Genomic_DNA"/>
</dbReference>
<feature type="non-terminal residue" evidence="3">
    <location>
        <position position="300"/>
    </location>
</feature>
<keyword evidence="2" id="KW-0812">Transmembrane</keyword>
<organism evidence="3">
    <name type="scientific">marine metagenome</name>
    <dbReference type="NCBI Taxonomy" id="408172"/>
    <lineage>
        <taxon>unclassified sequences</taxon>
        <taxon>metagenomes</taxon>
        <taxon>ecological metagenomes</taxon>
    </lineage>
</organism>
<keyword evidence="2" id="KW-0472">Membrane</keyword>
<feature type="transmembrane region" description="Helical" evidence="2">
    <location>
        <begin position="262"/>
        <end position="281"/>
    </location>
</feature>
<evidence type="ECO:0000313" key="3">
    <source>
        <dbReference type="EMBL" id="SVC17868.1"/>
    </source>
</evidence>
<dbReference type="AlphaFoldDB" id="A0A382K0W0"/>
<evidence type="ECO:0000256" key="2">
    <source>
        <dbReference type="SAM" id="Phobius"/>
    </source>
</evidence>
<proteinExistence type="predicted"/>
<sequence length="300" mass="32674">VAWALPADAGEGLITKVRGRTLAIDKGAADGLEVGLEVTVVRPPDEAIIHPLTGENLGAPEIEIASGRINKVSARAASVQLDGNPIISVRPGDMARFLTIEEKMVMDQEVATETVEQASRERGEIRSESSRLGRNISSIQGSIRGLEKAIRELRRFDDDVVKPQFNAINRQIKEMRDELTELHETVSLLNAVPIQDMGGEGGEDELSAEDIERLRLIIQEEIDNLQDQLAVVQPPGGTLPPPDVMDDGLAELEEEQPIFTQLWFLGLIGALGLGGVAFFLYTQMAGDSDEDDDEDDEEGD</sequence>
<keyword evidence="1" id="KW-0175">Coiled coil</keyword>
<feature type="coiled-coil region" evidence="1">
    <location>
        <begin position="165"/>
        <end position="228"/>
    </location>
</feature>
<feature type="non-terminal residue" evidence="3">
    <location>
        <position position="1"/>
    </location>
</feature>
<evidence type="ECO:0000256" key="1">
    <source>
        <dbReference type="SAM" id="Coils"/>
    </source>
</evidence>
<keyword evidence="2" id="KW-1133">Transmembrane helix</keyword>
<name>A0A382K0W0_9ZZZZ</name>
<protein>
    <submittedName>
        <fullName evidence="3">Uncharacterized protein</fullName>
    </submittedName>
</protein>
<gene>
    <name evidence="3" type="ORF">METZ01_LOCUS270722</name>
</gene>
<reference evidence="3" key="1">
    <citation type="submission" date="2018-05" db="EMBL/GenBank/DDBJ databases">
        <authorList>
            <person name="Lanie J.A."/>
            <person name="Ng W.-L."/>
            <person name="Kazmierczak K.M."/>
            <person name="Andrzejewski T.M."/>
            <person name="Davidsen T.M."/>
            <person name="Wayne K.J."/>
            <person name="Tettelin H."/>
            <person name="Glass J.I."/>
            <person name="Rusch D."/>
            <person name="Podicherti R."/>
            <person name="Tsui H.-C.T."/>
            <person name="Winkler M.E."/>
        </authorList>
    </citation>
    <scope>NUCLEOTIDE SEQUENCE</scope>
</reference>